<dbReference type="InterPro" id="IPR005543">
    <property type="entry name" value="PASTA_dom"/>
</dbReference>
<feature type="signal peptide" evidence="2">
    <location>
        <begin position="1"/>
        <end position="37"/>
    </location>
</feature>
<dbReference type="EMBL" id="LT629779">
    <property type="protein sequence ID" value="SDS97734.1"/>
    <property type="molecule type" value="Genomic_DNA"/>
</dbReference>
<organism evidence="4 5">
    <name type="scientific">Pseudarthrobacter equi</name>
    <dbReference type="NCBI Taxonomy" id="728066"/>
    <lineage>
        <taxon>Bacteria</taxon>
        <taxon>Bacillati</taxon>
        <taxon>Actinomycetota</taxon>
        <taxon>Actinomycetes</taxon>
        <taxon>Micrococcales</taxon>
        <taxon>Micrococcaceae</taxon>
        <taxon>Pseudarthrobacter</taxon>
    </lineage>
</organism>
<dbReference type="SMART" id="SM00740">
    <property type="entry name" value="PASTA"/>
    <property type="match status" value="1"/>
</dbReference>
<name>A0A1H1WL21_9MICC</name>
<feature type="region of interest" description="Disordered" evidence="1">
    <location>
        <begin position="231"/>
        <end position="253"/>
    </location>
</feature>
<dbReference type="AlphaFoldDB" id="A0A1H1WL21"/>
<dbReference type="Gene3D" id="3.30.10.20">
    <property type="match status" value="1"/>
</dbReference>
<dbReference type="InterPro" id="IPR008613">
    <property type="entry name" value="Excalibur_Ca-bd_domain"/>
</dbReference>
<dbReference type="PROSITE" id="PS51178">
    <property type="entry name" value="PASTA"/>
    <property type="match status" value="1"/>
</dbReference>
<keyword evidence="2" id="KW-0732">Signal</keyword>
<dbReference type="SMART" id="SM00894">
    <property type="entry name" value="Excalibur"/>
    <property type="match status" value="1"/>
</dbReference>
<dbReference type="CDD" id="cd06577">
    <property type="entry name" value="PASTA_pknB"/>
    <property type="match status" value="1"/>
</dbReference>
<feature type="domain" description="PASTA" evidence="3">
    <location>
        <begin position="53"/>
        <end position="123"/>
    </location>
</feature>
<protein>
    <submittedName>
        <fullName evidence="4">PASTA domain-containing protein</fullName>
    </submittedName>
</protein>
<evidence type="ECO:0000256" key="2">
    <source>
        <dbReference type="SAM" id="SignalP"/>
    </source>
</evidence>
<evidence type="ECO:0000259" key="3">
    <source>
        <dbReference type="PROSITE" id="PS51178"/>
    </source>
</evidence>
<gene>
    <name evidence="4" type="ORF">SAMN04489743_1361</name>
</gene>
<evidence type="ECO:0000313" key="5">
    <source>
        <dbReference type="Proteomes" id="UP000198751"/>
    </source>
</evidence>
<evidence type="ECO:0000256" key="1">
    <source>
        <dbReference type="SAM" id="MobiDB-lite"/>
    </source>
</evidence>
<dbReference type="Pfam" id="PF05901">
    <property type="entry name" value="Excalibur"/>
    <property type="match status" value="1"/>
</dbReference>
<dbReference type="OrthoDB" id="4337778at2"/>
<keyword evidence="5" id="KW-1185">Reference proteome</keyword>
<dbReference type="Proteomes" id="UP000198751">
    <property type="component" value="Chromosome I"/>
</dbReference>
<evidence type="ECO:0000313" key="4">
    <source>
        <dbReference type="EMBL" id="SDS97734.1"/>
    </source>
</evidence>
<sequence length="253" mass="24825">MNNLYAAARPNAGQLKKSLAMAVLAGLLLTGCGGKQAAVEPASAATPAASATAEAALAVPGVVGMTLDKAKKQLDDLGFKVEAVDSVDGKKILVDKNWQVLTQDPASGAKAAKGSTVRLGVKSLEKIAEEKAAAEKAAADKAAAEAAAAAKAAAEKVAADQAAQAAAAQAAADQAARDKAAADQAAAQQAAAQAAQQAAQQAQQAPVVPAAPAAVYYANCTAARAAGAAPVYAGTPGYGKHLDRDGDGIGCDK</sequence>
<accession>A0A1H1WL21</accession>
<dbReference type="RefSeq" id="WP_091718669.1">
    <property type="nucleotide sequence ID" value="NZ_LT629779.1"/>
</dbReference>
<feature type="compositionally biased region" description="Basic and acidic residues" evidence="1">
    <location>
        <begin position="240"/>
        <end position="253"/>
    </location>
</feature>
<dbReference type="Pfam" id="PF03793">
    <property type="entry name" value="PASTA"/>
    <property type="match status" value="1"/>
</dbReference>
<proteinExistence type="predicted"/>
<reference evidence="5" key="1">
    <citation type="submission" date="2016-10" db="EMBL/GenBank/DDBJ databases">
        <authorList>
            <person name="Varghese N."/>
            <person name="Submissions S."/>
        </authorList>
    </citation>
    <scope>NUCLEOTIDE SEQUENCE [LARGE SCALE GENOMIC DNA]</scope>
    <source>
        <strain evidence="5">IMMIB L-1606</strain>
    </source>
</reference>
<feature type="chain" id="PRO_5009264533" evidence="2">
    <location>
        <begin position="38"/>
        <end position="253"/>
    </location>
</feature>